<dbReference type="InterPro" id="IPR013320">
    <property type="entry name" value="ConA-like_dom_sf"/>
</dbReference>
<gene>
    <name evidence="3" type="ORF">VHEMI05848</name>
</gene>
<proteinExistence type="predicted"/>
<organism evidence="3 4">
    <name type="scientific">[Torrubiella] hemipterigena</name>
    <dbReference type="NCBI Taxonomy" id="1531966"/>
    <lineage>
        <taxon>Eukaryota</taxon>
        <taxon>Fungi</taxon>
        <taxon>Dikarya</taxon>
        <taxon>Ascomycota</taxon>
        <taxon>Pezizomycotina</taxon>
        <taxon>Sordariomycetes</taxon>
        <taxon>Hypocreomycetidae</taxon>
        <taxon>Hypocreales</taxon>
        <taxon>Clavicipitaceae</taxon>
        <taxon>Clavicipitaceae incertae sedis</taxon>
        <taxon>'Torrubiella' clade</taxon>
    </lineage>
</organism>
<evidence type="ECO:0000313" key="4">
    <source>
        <dbReference type="Proteomes" id="UP000039046"/>
    </source>
</evidence>
<feature type="domain" description="Alginate lyase 2" evidence="2">
    <location>
        <begin position="29"/>
        <end position="240"/>
    </location>
</feature>
<reference evidence="3 4" key="1">
    <citation type="journal article" date="2015" name="Genome Announc.">
        <title>Draft Genome Sequence and Gene Annotation of the Entomopathogenic Fungus Verticillium hemipterigenum.</title>
        <authorList>
            <person name="Horn F."/>
            <person name="Habel A."/>
            <person name="Scharf D.H."/>
            <person name="Dworschak J."/>
            <person name="Brakhage A.A."/>
            <person name="Guthke R."/>
            <person name="Hertweck C."/>
            <person name="Linde J."/>
        </authorList>
    </citation>
    <scope>NUCLEOTIDE SEQUENCE [LARGE SCALE GENOMIC DNA]</scope>
</reference>
<dbReference type="Proteomes" id="UP000039046">
    <property type="component" value="Unassembled WGS sequence"/>
</dbReference>
<keyword evidence="1" id="KW-0732">Signal</keyword>
<evidence type="ECO:0000313" key="3">
    <source>
        <dbReference type="EMBL" id="CEJ90038.1"/>
    </source>
</evidence>
<keyword evidence="4" id="KW-1185">Reference proteome</keyword>
<name>A0A0A1THZ9_9HYPO</name>
<accession>A0A0A1THZ9</accession>
<dbReference type="InterPro" id="IPR014895">
    <property type="entry name" value="Alginate_lyase_2"/>
</dbReference>
<dbReference type="Gene3D" id="2.60.120.200">
    <property type="match status" value="1"/>
</dbReference>
<evidence type="ECO:0000256" key="1">
    <source>
        <dbReference type="SAM" id="SignalP"/>
    </source>
</evidence>
<dbReference type="OrthoDB" id="77013at2759"/>
<feature type="signal peptide" evidence="1">
    <location>
        <begin position="1"/>
        <end position="18"/>
    </location>
</feature>
<feature type="chain" id="PRO_5001979710" description="Alginate lyase 2 domain-containing protein" evidence="1">
    <location>
        <begin position="19"/>
        <end position="240"/>
    </location>
</feature>
<dbReference type="EMBL" id="CDHN01000003">
    <property type="protein sequence ID" value="CEJ90038.1"/>
    <property type="molecule type" value="Genomic_DNA"/>
</dbReference>
<dbReference type="AlphaFoldDB" id="A0A0A1THZ9"/>
<dbReference type="SUPFAM" id="SSF49899">
    <property type="entry name" value="Concanavalin A-like lectins/glucanases"/>
    <property type="match status" value="1"/>
</dbReference>
<dbReference type="Pfam" id="PF08787">
    <property type="entry name" value="Alginate_lyase2"/>
    <property type="match status" value="1"/>
</dbReference>
<protein>
    <recommendedName>
        <fullName evidence="2">Alginate lyase 2 domain-containing protein</fullName>
    </recommendedName>
</protein>
<dbReference type="HOGENOM" id="CLU_081538_1_0_1"/>
<sequence length="240" mass="25670">MHIVAQLQLLATIGLATALNPNCAPGGNIDLSKFTLQLPSGSAGHPDQISSAQLKGCNGYQGQYFSTDKTDGSVVFKVPTFGTCVTTPNSKHCRSELRESSPSSWSPNSATNRLFGDLKVVKASSSSICVGQIHIDESVSVKPVAELYYHADGSLTFGVEQTRSGGNQKVFNVGKVTPGARFTYEIRYEKNVLSVSLNGKAATTYSTFQLNAPPSYFKAGNYDQGSDATEVHFYGVTITH</sequence>
<evidence type="ECO:0000259" key="2">
    <source>
        <dbReference type="Pfam" id="PF08787"/>
    </source>
</evidence>